<dbReference type="EMBL" id="ML739135">
    <property type="protein sequence ID" value="KAE8352285.1"/>
    <property type="molecule type" value="Genomic_DNA"/>
</dbReference>
<proteinExistence type="inferred from homology"/>
<dbReference type="Pfam" id="PF00155">
    <property type="entry name" value="Aminotran_1_2"/>
    <property type="match status" value="1"/>
</dbReference>
<keyword evidence="2" id="KW-0663">Pyridoxal phosphate</keyword>
<dbReference type="PRINTS" id="PR00753">
    <property type="entry name" value="ACCSYNTHASE"/>
</dbReference>
<sequence>MSSIAATMSQSQAMNSTISQRAQNAIVAGSKNLMWDVMNDLWCEKTNPNGFVNVGVAENVLMHDHLLSFINRKLDLPAKLLTYHDGPTGSVRLKRAVSAFIDRNFHPVQAVVPSQLFITNGVSSAIEHLSWAITEPGEGILLGRPFYGTFIPDMSRRPGATVIPVDFDDCDPFTAEAVQKYEQALLSFQETTGRKVRGLALCNPHNPLGRCYPRHVLVKLMKLCQKYQMHFISDEIYALSVWKNTVDQSPKPVDFVSALSIELTGIIDPQLVHTLWGMSKDFGANGLRLGVIVSQANRDVLAALTGLGLYSYASAVTEHLTSLLLEDFDFTDEYIRLNREKLSEHYACVAEQLKSNGIEYSTGANAAFFIWINLGKKYRELHPEVKDEEDVSDRVMELLLHKKVFLASGSLFGSEHGGWYRIVFSLPREYLQEAVRRIMAALEA</sequence>
<dbReference type="InterPro" id="IPR015424">
    <property type="entry name" value="PyrdxlP-dep_Trfase"/>
</dbReference>
<evidence type="ECO:0000313" key="4">
    <source>
        <dbReference type="EMBL" id="KAE8352285.1"/>
    </source>
</evidence>
<dbReference type="GO" id="GO:0030170">
    <property type="term" value="F:pyridoxal phosphate binding"/>
    <property type="evidence" value="ECO:0007669"/>
    <property type="project" value="InterPro"/>
</dbReference>
<evidence type="ECO:0000313" key="5">
    <source>
        <dbReference type="Proteomes" id="UP000327118"/>
    </source>
</evidence>
<name>A0A5N6Z3Q8_9EURO</name>
<reference evidence="5" key="1">
    <citation type="submission" date="2019-04" db="EMBL/GenBank/DDBJ databases">
        <title>Friends and foes A comparative genomics studyof 23 Aspergillus species from section Flavi.</title>
        <authorList>
            <consortium name="DOE Joint Genome Institute"/>
            <person name="Kjaerbolling I."/>
            <person name="Vesth T."/>
            <person name="Frisvad J.C."/>
            <person name="Nybo J.L."/>
            <person name="Theobald S."/>
            <person name="Kildgaard S."/>
            <person name="Isbrandt T."/>
            <person name="Kuo A."/>
            <person name="Sato A."/>
            <person name="Lyhne E.K."/>
            <person name="Kogle M.E."/>
            <person name="Wiebenga A."/>
            <person name="Kun R.S."/>
            <person name="Lubbers R.J."/>
            <person name="Makela M.R."/>
            <person name="Barry K."/>
            <person name="Chovatia M."/>
            <person name="Clum A."/>
            <person name="Daum C."/>
            <person name="Haridas S."/>
            <person name="He G."/>
            <person name="LaButti K."/>
            <person name="Lipzen A."/>
            <person name="Mondo S."/>
            <person name="Riley R."/>
            <person name="Salamov A."/>
            <person name="Simmons B.A."/>
            <person name="Magnuson J.K."/>
            <person name="Henrissat B."/>
            <person name="Mortensen U.H."/>
            <person name="Larsen T.O."/>
            <person name="Devries R.P."/>
            <person name="Grigoriev I.V."/>
            <person name="Machida M."/>
            <person name="Baker S.E."/>
            <person name="Andersen M.R."/>
        </authorList>
    </citation>
    <scope>NUCLEOTIDE SEQUENCE [LARGE SCALE GENOMIC DNA]</scope>
    <source>
        <strain evidence="5">CBS 553.77</strain>
    </source>
</reference>
<organism evidence="4 5">
    <name type="scientific">Aspergillus coremiiformis</name>
    <dbReference type="NCBI Taxonomy" id="138285"/>
    <lineage>
        <taxon>Eukaryota</taxon>
        <taxon>Fungi</taxon>
        <taxon>Dikarya</taxon>
        <taxon>Ascomycota</taxon>
        <taxon>Pezizomycotina</taxon>
        <taxon>Eurotiomycetes</taxon>
        <taxon>Eurotiomycetidae</taxon>
        <taxon>Eurotiales</taxon>
        <taxon>Aspergillaceae</taxon>
        <taxon>Aspergillus</taxon>
        <taxon>Aspergillus subgen. Circumdati</taxon>
    </lineage>
</organism>
<dbReference type="GO" id="GO:0008483">
    <property type="term" value="F:transaminase activity"/>
    <property type="evidence" value="ECO:0007669"/>
    <property type="project" value="TreeGrafter"/>
</dbReference>
<dbReference type="CDD" id="cd00609">
    <property type="entry name" value="AAT_like"/>
    <property type="match status" value="1"/>
</dbReference>
<dbReference type="PROSITE" id="PS00105">
    <property type="entry name" value="AA_TRANSFER_CLASS_1"/>
    <property type="match status" value="1"/>
</dbReference>
<dbReference type="Gene3D" id="3.40.640.10">
    <property type="entry name" value="Type I PLP-dependent aspartate aminotransferase-like (Major domain)"/>
    <property type="match status" value="1"/>
</dbReference>
<dbReference type="Proteomes" id="UP000327118">
    <property type="component" value="Unassembled WGS sequence"/>
</dbReference>
<evidence type="ECO:0000259" key="3">
    <source>
        <dbReference type="Pfam" id="PF00155"/>
    </source>
</evidence>
<dbReference type="Gene3D" id="3.90.1150.10">
    <property type="entry name" value="Aspartate Aminotransferase, domain 1"/>
    <property type="match status" value="1"/>
</dbReference>
<evidence type="ECO:0000256" key="2">
    <source>
        <dbReference type="ARBA" id="ARBA00022898"/>
    </source>
</evidence>
<dbReference type="PANTHER" id="PTHR43795">
    <property type="entry name" value="BIFUNCTIONAL ASPARTATE AMINOTRANSFERASE AND GLUTAMATE/ASPARTATE-PREPHENATE AMINOTRANSFERASE-RELATED"/>
    <property type="match status" value="1"/>
</dbReference>
<evidence type="ECO:0000256" key="1">
    <source>
        <dbReference type="ARBA" id="ARBA00007441"/>
    </source>
</evidence>
<dbReference type="InterPro" id="IPR004839">
    <property type="entry name" value="Aminotransferase_I/II_large"/>
</dbReference>
<dbReference type="InterPro" id="IPR004838">
    <property type="entry name" value="NHTrfase_class1_PyrdxlP-BS"/>
</dbReference>
<dbReference type="SUPFAM" id="SSF53383">
    <property type="entry name" value="PLP-dependent transferases"/>
    <property type="match status" value="1"/>
</dbReference>
<comment type="similarity">
    <text evidence="1">Belongs to the class-I pyridoxal-phosphate-dependent aminotransferase family.</text>
</comment>
<gene>
    <name evidence="4" type="ORF">BDV28DRAFT_135319</name>
</gene>
<dbReference type="InterPro" id="IPR015422">
    <property type="entry name" value="PyrdxlP-dep_Trfase_small"/>
</dbReference>
<feature type="domain" description="Aminotransferase class I/classII large" evidence="3">
    <location>
        <begin position="88"/>
        <end position="438"/>
    </location>
</feature>
<dbReference type="OrthoDB" id="7042322at2759"/>
<dbReference type="PANTHER" id="PTHR43795:SF63">
    <property type="entry name" value="PUTATIVE (AFU_ORTHOLOGUE AFUA_4G00630)-RELATED"/>
    <property type="match status" value="1"/>
</dbReference>
<dbReference type="InterPro" id="IPR015421">
    <property type="entry name" value="PyrdxlP-dep_Trfase_major"/>
</dbReference>
<protein>
    <submittedName>
        <fullName evidence="4">Pyridoxal phosphate-dependent transferase</fullName>
    </submittedName>
</protein>
<accession>A0A5N6Z3Q8</accession>
<dbReference type="AlphaFoldDB" id="A0A5N6Z3Q8"/>
<keyword evidence="4" id="KW-0808">Transferase</keyword>
<dbReference type="GO" id="GO:0006520">
    <property type="term" value="P:amino acid metabolic process"/>
    <property type="evidence" value="ECO:0007669"/>
    <property type="project" value="TreeGrafter"/>
</dbReference>
<keyword evidence="5" id="KW-1185">Reference proteome</keyword>
<dbReference type="InterPro" id="IPR050478">
    <property type="entry name" value="Ethylene_sulfur-biosynth"/>
</dbReference>